<organism evidence="3 4">
    <name type="scientific">Hippocampus comes</name>
    <name type="common">Tiger tail seahorse</name>
    <dbReference type="NCBI Taxonomy" id="109280"/>
    <lineage>
        <taxon>Eukaryota</taxon>
        <taxon>Metazoa</taxon>
        <taxon>Chordata</taxon>
        <taxon>Craniata</taxon>
        <taxon>Vertebrata</taxon>
        <taxon>Euteleostomi</taxon>
        <taxon>Actinopterygii</taxon>
        <taxon>Neopterygii</taxon>
        <taxon>Teleostei</taxon>
        <taxon>Neoteleostei</taxon>
        <taxon>Acanthomorphata</taxon>
        <taxon>Syngnathiaria</taxon>
        <taxon>Syngnathiformes</taxon>
        <taxon>Syngnathoidei</taxon>
        <taxon>Syngnathidae</taxon>
        <taxon>Hippocampus</taxon>
    </lineage>
</organism>
<dbReference type="STRING" id="109280.ENSHCOP00000008376"/>
<dbReference type="Proteomes" id="UP000264820">
    <property type="component" value="Unplaced"/>
</dbReference>
<dbReference type="Pfam" id="PF13561">
    <property type="entry name" value="adh_short_C2"/>
    <property type="match status" value="1"/>
</dbReference>
<dbReference type="AlphaFoldDB" id="A0A3Q2Y5W5"/>
<keyword evidence="2" id="KW-0560">Oxidoreductase</keyword>
<dbReference type="PANTHER" id="PTHR24321:SF8">
    <property type="entry name" value="ESTRADIOL 17-BETA-DEHYDROGENASE 8-RELATED"/>
    <property type="match status" value="1"/>
</dbReference>
<reference evidence="3" key="2">
    <citation type="submission" date="2025-09" db="UniProtKB">
        <authorList>
            <consortium name="Ensembl"/>
        </authorList>
    </citation>
    <scope>IDENTIFICATION</scope>
</reference>
<accession>A0A3Q2Y5W5</accession>
<name>A0A3Q2Y5W5_HIPCM</name>
<dbReference type="Gene3D" id="3.40.50.720">
    <property type="entry name" value="NAD(P)-binding Rossmann-like Domain"/>
    <property type="match status" value="1"/>
</dbReference>
<evidence type="ECO:0000313" key="4">
    <source>
        <dbReference type="Proteomes" id="UP000264820"/>
    </source>
</evidence>
<keyword evidence="4" id="KW-1185">Reference proteome</keyword>
<dbReference type="GO" id="GO:0016491">
    <property type="term" value="F:oxidoreductase activity"/>
    <property type="evidence" value="ECO:0007669"/>
    <property type="project" value="UniProtKB-KW"/>
</dbReference>
<comment type="similarity">
    <text evidence="1">Belongs to the short-chain dehydrogenases/reductases (SDR) family.</text>
</comment>
<dbReference type="Ensembl" id="ENSHCOT00000000415.1">
    <property type="protein sequence ID" value="ENSHCOP00000008376.1"/>
    <property type="gene ID" value="ENSHCOG00000010599.1"/>
</dbReference>
<dbReference type="InterPro" id="IPR002347">
    <property type="entry name" value="SDR_fam"/>
</dbReference>
<evidence type="ECO:0000256" key="2">
    <source>
        <dbReference type="ARBA" id="ARBA00023002"/>
    </source>
</evidence>
<proteinExistence type="inferred from homology"/>
<sequence>MAPGPVDTPMLALENMTQETIDKEFDVPLKRIAQPEEIAALARFLCSDGAGYFTGQTLSPNGGAVMI</sequence>
<reference evidence="3" key="1">
    <citation type="submission" date="2025-08" db="UniProtKB">
        <authorList>
            <consortium name="Ensembl"/>
        </authorList>
    </citation>
    <scope>IDENTIFICATION</scope>
</reference>
<protein>
    <submittedName>
        <fullName evidence="3">Uncharacterized protein</fullName>
    </submittedName>
</protein>
<evidence type="ECO:0000256" key="1">
    <source>
        <dbReference type="ARBA" id="ARBA00006484"/>
    </source>
</evidence>
<dbReference type="PANTHER" id="PTHR24321">
    <property type="entry name" value="DEHYDROGENASES, SHORT CHAIN"/>
    <property type="match status" value="1"/>
</dbReference>
<dbReference type="InterPro" id="IPR036291">
    <property type="entry name" value="NAD(P)-bd_dom_sf"/>
</dbReference>
<evidence type="ECO:0000313" key="3">
    <source>
        <dbReference type="Ensembl" id="ENSHCOP00000008376.1"/>
    </source>
</evidence>
<dbReference type="SUPFAM" id="SSF51735">
    <property type="entry name" value="NAD(P)-binding Rossmann-fold domains"/>
    <property type="match status" value="1"/>
</dbReference>